<evidence type="ECO:0000259" key="6">
    <source>
        <dbReference type="PROSITE" id="PS51635"/>
    </source>
</evidence>
<name>A0ABU3K4T3_9BACT</name>
<gene>
    <name evidence="7" type="ORF">PPG34_03400</name>
</gene>
<dbReference type="Proteomes" id="UP001250932">
    <property type="component" value="Unassembled WGS sequence"/>
</dbReference>
<dbReference type="RefSeq" id="WP_313831733.1">
    <property type="nucleotide sequence ID" value="NZ_JAQOUE010000001.1"/>
</dbReference>
<dbReference type="InterPro" id="IPR016035">
    <property type="entry name" value="Acyl_Trfase/lysoPLipase"/>
</dbReference>
<dbReference type="PROSITE" id="PS51635">
    <property type="entry name" value="PNPLA"/>
    <property type="match status" value="1"/>
</dbReference>
<comment type="caution">
    <text evidence="4">Lacks conserved residue(s) required for the propagation of feature annotation.</text>
</comment>
<comment type="caution">
    <text evidence="7">The sequence shown here is derived from an EMBL/GenBank/DDBJ whole genome shotgun (WGS) entry which is preliminary data.</text>
</comment>
<keyword evidence="3" id="KW-0443">Lipid metabolism</keyword>
<accession>A0ABU3K4T3</accession>
<dbReference type="Gene3D" id="3.40.1090.10">
    <property type="entry name" value="Cytosolic phospholipase A2 catalytic domain"/>
    <property type="match status" value="1"/>
</dbReference>
<feature type="chain" id="PRO_5046432805" evidence="5">
    <location>
        <begin position="20"/>
        <end position="468"/>
    </location>
</feature>
<evidence type="ECO:0000256" key="4">
    <source>
        <dbReference type="PROSITE-ProRule" id="PRU01161"/>
    </source>
</evidence>
<dbReference type="PANTHER" id="PTHR14226">
    <property type="entry name" value="NEUROPATHY TARGET ESTERASE/SWISS CHEESE D.MELANOGASTER"/>
    <property type="match status" value="1"/>
</dbReference>
<dbReference type="InterPro" id="IPR050301">
    <property type="entry name" value="NTE"/>
</dbReference>
<dbReference type="Pfam" id="PF01734">
    <property type="entry name" value="Patatin"/>
    <property type="match status" value="1"/>
</dbReference>
<evidence type="ECO:0000313" key="7">
    <source>
        <dbReference type="EMBL" id="MDT7041379.1"/>
    </source>
</evidence>
<keyword evidence="2" id="KW-0442">Lipid degradation</keyword>
<evidence type="ECO:0000256" key="1">
    <source>
        <dbReference type="ARBA" id="ARBA00022801"/>
    </source>
</evidence>
<dbReference type="SUPFAM" id="SSF52151">
    <property type="entry name" value="FabD/lysophospholipase-like"/>
    <property type="match status" value="1"/>
</dbReference>
<feature type="domain" description="PNPLA" evidence="6">
    <location>
        <begin position="54"/>
        <end position="265"/>
    </location>
</feature>
<reference evidence="7 8" key="1">
    <citation type="journal article" date="2023" name="ISME J.">
        <title>Cultivation and genomic characterization of novel and ubiquitous marine nitrite-oxidizing bacteria from the Nitrospirales.</title>
        <authorList>
            <person name="Mueller A.J."/>
            <person name="Daebeler A."/>
            <person name="Herbold C.W."/>
            <person name="Kirkegaard R.H."/>
            <person name="Daims H."/>
        </authorList>
    </citation>
    <scope>NUCLEOTIDE SEQUENCE [LARGE SCALE GENOMIC DNA]</scope>
    <source>
        <strain evidence="7 8">EB</strain>
    </source>
</reference>
<dbReference type="EMBL" id="JAQOUE010000001">
    <property type="protein sequence ID" value="MDT7041379.1"/>
    <property type="molecule type" value="Genomic_DNA"/>
</dbReference>
<feature type="signal peptide" evidence="5">
    <location>
        <begin position="1"/>
        <end position="19"/>
    </location>
</feature>
<proteinExistence type="predicted"/>
<evidence type="ECO:0000256" key="2">
    <source>
        <dbReference type="ARBA" id="ARBA00022963"/>
    </source>
</evidence>
<organism evidence="7 8">
    <name type="scientific">Candidatus Nitronereus thalassa</name>
    <dbReference type="NCBI Taxonomy" id="3020898"/>
    <lineage>
        <taxon>Bacteria</taxon>
        <taxon>Pseudomonadati</taxon>
        <taxon>Nitrospirota</taxon>
        <taxon>Nitrospiria</taxon>
        <taxon>Nitrospirales</taxon>
        <taxon>Nitrospiraceae</taxon>
        <taxon>Candidatus Nitronereus</taxon>
    </lineage>
</organism>
<dbReference type="InterPro" id="IPR002641">
    <property type="entry name" value="PNPLA_dom"/>
</dbReference>
<keyword evidence="1" id="KW-0378">Hydrolase</keyword>
<sequence length="468" mass="51729">MVNRWIVLVALCFASSGCATFPENTPLSKYDPQAGYRFGNLSAPSNSDKLFVILTFSGGGTRAAALSYGVLETLRDTTIAVDGETRRLLDEVDVISSVSGGSFTSAYYALFREKIFVDFTETMLYRDIEGDLLSGLLNPGNWGKLLSPTYSRSDMAAEYYDEHIFQGKTFAALVADGRRPFILLNATDVSLGASFRFSQDGFDWLCSDLSSLPVARAVTSSSAFPIAFPPLTLRNFPINRCQYTPPKWVKFALKDFSLNPRRYRQAQNLMSYLGEDRPFIHLVDGGIGDNIGLRAPLEAMSSSDSSWSIQERINSGAIERLVVIIVDAKTMPPTTLDQEADPPGVATVLEKAATVPMDNFSFDTIDLLRDGFQERKKAAQNVRACAKKLKDACNADLGIAPPPYPAQYRIHVNFEAIADPKQREYFLTLPTTLTLPKDQVDKIVGMGQTLLRESPEFQKLLKDLQEGL</sequence>
<keyword evidence="5" id="KW-0732">Signal</keyword>
<evidence type="ECO:0000256" key="3">
    <source>
        <dbReference type="ARBA" id="ARBA00023098"/>
    </source>
</evidence>
<dbReference type="PANTHER" id="PTHR14226:SF78">
    <property type="entry name" value="SLR0060 PROTEIN"/>
    <property type="match status" value="1"/>
</dbReference>
<dbReference type="PROSITE" id="PS51257">
    <property type="entry name" value="PROKAR_LIPOPROTEIN"/>
    <property type="match status" value="1"/>
</dbReference>
<protein>
    <submittedName>
        <fullName evidence="7">Patatin-like phospholipase family protein</fullName>
    </submittedName>
</protein>
<evidence type="ECO:0000313" key="8">
    <source>
        <dbReference type="Proteomes" id="UP001250932"/>
    </source>
</evidence>
<keyword evidence="8" id="KW-1185">Reference proteome</keyword>
<evidence type="ECO:0000256" key="5">
    <source>
        <dbReference type="SAM" id="SignalP"/>
    </source>
</evidence>